<evidence type="ECO:0000313" key="16">
    <source>
        <dbReference type="Proteomes" id="UP000185744"/>
    </source>
</evidence>
<dbReference type="NCBIfam" id="TIGR00391">
    <property type="entry name" value="hydA"/>
    <property type="match status" value="1"/>
</dbReference>
<feature type="binding site" evidence="12">
    <location>
        <position position="333"/>
    </location>
    <ligand>
        <name>[3Fe-4S] cluster</name>
        <dbReference type="ChEBI" id="CHEBI:21137"/>
    </ligand>
</feature>
<dbReference type="GO" id="GO:0051538">
    <property type="term" value="F:3 iron, 4 sulfur cluster binding"/>
    <property type="evidence" value="ECO:0007669"/>
    <property type="project" value="UniProtKB-KW"/>
</dbReference>
<keyword evidence="10 12" id="KW-0411">Iron-sulfur</keyword>
<dbReference type="PIRSF" id="PIRSF000310">
    <property type="entry name" value="NiFe_hyd_ssu"/>
    <property type="match status" value="1"/>
</dbReference>
<feature type="binding site" evidence="12">
    <location>
        <position position="64"/>
    </location>
    <ligand>
        <name>[4Fe-4S] cluster</name>
        <dbReference type="ChEBI" id="CHEBI:49883"/>
        <label>1</label>
    </ligand>
</feature>
<comment type="cofactor">
    <cofactor evidence="1">
        <name>[3Fe-4S] cluster</name>
        <dbReference type="ChEBI" id="CHEBI:21137"/>
    </cofactor>
</comment>
<dbReference type="InterPro" id="IPR001821">
    <property type="entry name" value="NiFe_hydrogenase_ssu"/>
</dbReference>
<keyword evidence="7" id="KW-0732">Signal</keyword>
<feature type="binding site" evidence="12">
    <location>
        <position position="276"/>
    </location>
    <ligand>
        <name>[4Fe-4S] cluster</name>
        <dbReference type="ChEBI" id="CHEBI:49883"/>
        <label>2</label>
    </ligand>
</feature>
<keyword evidence="11 12" id="KW-0003">3Fe-4S</keyword>
<dbReference type="InterPro" id="IPR006311">
    <property type="entry name" value="TAT_signal"/>
</dbReference>
<feature type="binding site" evidence="12">
    <location>
        <position position="279"/>
    </location>
    <ligand>
        <name>[4Fe-4S] cluster</name>
        <dbReference type="ChEBI" id="CHEBI:49883"/>
        <label>2</label>
    </ligand>
</feature>
<feature type="domain" description="Cytochrome-c3 hydrogenase C-terminal" evidence="14">
    <location>
        <begin position="271"/>
        <end position="348"/>
    </location>
</feature>
<reference evidence="15" key="1">
    <citation type="submission" date="2016-12" db="EMBL/GenBank/DDBJ databases">
        <title>Discovery of methanogenic haloarchaea.</title>
        <authorList>
            <person name="Sorokin D.Y."/>
            <person name="Makarova K.S."/>
            <person name="Abbas B."/>
            <person name="Ferrer M."/>
            <person name="Golyshin P.N."/>
        </authorList>
    </citation>
    <scope>NUCLEOTIDE SEQUENCE [LARGE SCALE GENOMIC DNA]</scope>
    <source>
        <strain evidence="15">HMET1</strain>
    </source>
</reference>
<evidence type="ECO:0000256" key="11">
    <source>
        <dbReference type="ARBA" id="ARBA00023291"/>
    </source>
</evidence>
<dbReference type="GO" id="GO:0016020">
    <property type="term" value="C:membrane"/>
    <property type="evidence" value="ECO:0007669"/>
    <property type="project" value="TreeGrafter"/>
</dbReference>
<dbReference type="NCBIfam" id="TIGR01409">
    <property type="entry name" value="TAT_signal_seq"/>
    <property type="match status" value="1"/>
</dbReference>
<dbReference type="InterPro" id="IPR037024">
    <property type="entry name" value="NiFe_Hase_small_N_sf"/>
</dbReference>
<dbReference type="GO" id="GO:0009061">
    <property type="term" value="P:anaerobic respiration"/>
    <property type="evidence" value="ECO:0007669"/>
    <property type="project" value="TreeGrafter"/>
</dbReference>
<dbReference type="Pfam" id="PF10518">
    <property type="entry name" value="TAT_signal"/>
    <property type="match status" value="1"/>
</dbReference>
<gene>
    <name evidence="15" type="ORF">BTN85_1806</name>
</gene>
<evidence type="ECO:0000256" key="3">
    <source>
        <dbReference type="ARBA" id="ARBA00004196"/>
    </source>
</evidence>
<evidence type="ECO:0000256" key="12">
    <source>
        <dbReference type="PIRSR" id="PIRSR000310-1"/>
    </source>
</evidence>
<evidence type="ECO:0000256" key="8">
    <source>
        <dbReference type="ARBA" id="ARBA00023002"/>
    </source>
</evidence>
<dbReference type="GO" id="GO:0009055">
    <property type="term" value="F:electron transfer activity"/>
    <property type="evidence" value="ECO:0007669"/>
    <property type="project" value="TreeGrafter"/>
</dbReference>
<dbReference type="Gene3D" id="4.10.480.10">
    <property type="entry name" value="Cytochrome-c3 hydrogenase, C-terminal domain"/>
    <property type="match status" value="1"/>
</dbReference>
<feature type="binding site" evidence="12">
    <location>
        <position position="226"/>
    </location>
    <ligand>
        <name>[4Fe-4S] cluster</name>
        <dbReference type="ChEBI" id="CHEBI:49883"/>
        <label>1</label>
    </ligand>
</feature>
<dbReference type="Pfam" id="PF01058">
    <property type="entry name" value="Oxidored_q6"/>
    <property type="match status" value="1"/>
</dbReference>
<dbReference type="Gene3D" id="3.40.50.700">
    <property type="entry name" value="NADH:ubiquinone oxidoreductase-like, 20kDa subunit"/>
    <property type="match status" value="1"/>
</dbReference>
<dbReference type="GO" id="GO:0051539">
    <property type="term" value="F:4 iron, 4 sulfur cluster binding"/>
    <property type="evidence" value="ECO:0007669"/>
    <property type="project" value="UniProtKB-KW"/>
</dbReference>
<dbReference type="GO" id="GO:0008901">
    <property type="term" value="F:ferredoxin hydrogenase activity"/>
    <property type="evidence" value="ECO:0007669"/>
    <property type="project" value="InterPro"/>
</dbReference>
<dbReference type="GO" id="GO:0046872">
    <property type="term" value="F:metal ion binding"/>
    <property type="evidence" value="ECO:0007669"/>
    <property type="project" value="UniProtKB-KW"/>
</dbReference>
<evidence type="ECO:0000256" key="9">
    <source>
        <dbReference type="ARBA" id="ARBA00023004"/>
    </source>
</evidence>
<comment type="caution">
    <text evidence="15">The sequence shown here is derived from an EMBL/GenBank/DDBJ whole genome shotgun (WGS) entry which is preliminary data.</text>
</comment>
<keyword evidence="8" id="KW-0560">Oxidoreductase</keyword>
<comment type="cofactor">
    <cofactor evidence="2">
        <name>[4Fe-4S] cluster</name>
        <dbReference type="ChEBI" id="CHEBI:49883"/>
    </cofactor>
</comment>
<evidence type="ECO:0000256" key="2">
    <source>
        <dbReference type="ARBA" id="ARBA00001966"/>
    </source>
</evidence>
<keyword evidence="9 12" id="KW-0408">Iron</keyword>
<evidence type="ECO:0000256" key="7">
    <source>
        <dbReference type="ARBA" id="ARBA00022729"/>
    </source>
</evidence>
<feature type="binding site" evidence="12">
    <location>
        <position position="176"/>
    </location>
    <ligand>
        <name>[4Fe-4S] cluster</name>
        <dbReference type="ChEBI" id="CHEBI:49883"/>
        <label>1</label>
    </ligand>
</feature>
<feature type="binding site" evidence="12">
    <location>
        <position position="67"/>
    </location>
    <ligand>
        <name>[4Fe-4S] cluster</name>
        <dbReference type="ChEBI" id="CHEBI:49883"/>
        <label>1</label>
    </ligand>
</feature>
<dbReference type="InParanoid" id="A0A1Q6DS11"/>
<evidence type="ECO:0000256" key="6">
    <source>
        <dbReference type="ARBA" id="ARBA00022723"/>
    </source>
</evidence>
<evidence type="ECO:0000256" key="5">
    <source>
        <dbReference type="ARBA" id="ARBA00022485"/>
    </source>
</evidence>
<accession>A0A1Q6DS11</accession>
<keyword evidence="6 12" id="KW-0479">Metal-binding</keyword>
<evidence type="ECO:0000259" key="13">
    <source>
        <dbReference type="Pfam" id="PF01058"/>
    </source>
</evidence>
<dbReference type="PROSITE" id="PS51318">
    <property type="entry name" value="TAT"/>
    <property type="match status" value="1"/>
</dbReference>
<sequence length="394" mass="42132">MEKGIDLQDMDLENLDVLELSRRNFLKVAGALGAGAFLSKYSTDLAKGVQDSGTKLVWLSGAECAGCSISTLNSETPTLAEAVLGIDGVSVDVGYHEVIGYQTGVIVDGEQVEEEYNANYALENLVESDEEYLLVVEGSVQDKMNGNFLRIGGKPFIEHLDKAKDNAKITCTVGACAAWGGIPGAPGGGEVTGAKGVQFTKDEPGGYLGKDYRSTAGYPVINIPGCPVNPHWLMTVVVAALLGKLPKPEELKPFKPEGPFLDQYNRPKDIFGEIEHQDCTRRGDYGVGNFAETYSDDGCLWKLGCKAPVTYANCPEEQWHGGNSYCMESGGPCVGCTEPGFPEAFTPFKEPVEGLSTFLGYDVGDFAKIGGVVTAAGIAAHAIRKLAFEEKEEE</sequence>
<feature type="binding site" evidence="12">
    <location>
        <position position="336"/>
    </location>
    <ligand>
        <name>[3Fe-4S] cluster</name>
        <dbReference type="ChEBI" id="CHEBI:21137"/>
    </ligand>
</feature>
<dbReference type="GO" id="GO:0009375">
    <property type="term" value="C:ferredoxin hydrogenase complex"/>
    <property type="evidence" value="ECO:0007669"/>
    <property type="project" value="InterPro"/>
</dbReference>
<dbReference type="STRING" id="1903181.BTN85_1806"/>
<feature type="binding site" evidence="12">
    <location>
        <position position="299"/>
    </location>
    <ligand>
        <name>[4Fe-4S] cluster</name>
        <dbReference type="ChEBI" id="CHEBI:49883"/>
        <label>2</label>
    </ligand>
</feature>
<dbReference type="InterPro" id="IPR006137">
    <property type="entry name" value="NADH_UbQ_OxRdtase-like_20kDa"/>
</dbReference>
<evidence type="ECO:0000256" key="10">
    <source>
        <dbReference type="ARBA" id="ARBA00023014"/>
    </source>
</evidence>
<dbReference type="EMBL" id="MSDW01000002">
    <property type="protein sequence ID" value="OKY77159.1"/>
    <property type="molecule type" value="Genomic_DNA"/>
</dbReference>
<organism evidence="15 16">
    <name type="scientific">Methanohalarchaeum thermophilum</name>
    <dbReference type="NCBI Taxonomy" id="1903181"/>
    <lineage>
        <taxon>Archaea</taxon>
        <taxon>Methanobacteriati</taxon>
        <taxon>Methanobacteriota</taxon>
        <taxon>Methanonatronarchaeia</taxon>
        <taxon>Methanonatronarchaeales</taxon>
        <taxon>Methanonatronarchaeaceae</taxon>
        <taxon>Candidatus Methanohalarchaeum</taxon>
    </lineage>
</organism>
<dbReference type="PANTHER" id="PTHR30013:SF7">
    <property type="entry name" value="HYDROGENASE-2 SMALL CHAIN"/>
    <property type="match status" value="1"/>
</dbReference>
<feature type="binding site" evidence="12">
    <location>
        <position position="305"/>
    </location>
    <ligand>
        <name>[4Fe-4S] cluster</name>
        <dbReference type="ChEBI" id="CHEBI:49883"/>
        <label>2</label>
    </ligand>
</feature>
<dbReference type="AlphaFoldDB" id="A0A1Q6DS11"/>
<proteinExistence type="inferred from homology"/>
<comment type="subcellular location">
    <subcellularLocation>
        <location evidence="3">Cell envelope</location>
    </subcellularLocation>
</comment>
<feature type="binding site" evidence="12">
    <location>
        <position position="314"/>
    </location>
    <ligand>
        <name>[3Fe-4S] cluster</name>
        <dbReference type="ChEBI" id="CHEBI:21137"/>
    </ligand>
</feature>
<keyword evidence="16" id="KW-1185">Reference proteome</keyword>
<name>A0A1Q6DS11_METT1</name>
<dbReference type="GO" id="GO:0044569">
    <property type="term" value="C:[Ni-Fe] hydrogenase complex"/>
    <property type="evidence" value="ECO:0007669"/>
    <property type="project" value="TreeGrafter"/>
</dbReference>
<protein>
    <submittedName>
        <fullName evidence="15">NiFe-hydrogenase I small subunit HyaA</fullName>
    </submittedName>
</protein>
<dbReference type="SUPFAM" id="SSF56770">
    <property type="entry name" value="HydA/Nqo6-like"/>
    <property type="match status" value="1"/>
</dbReference>
<keyword evidence="5 12" id="KW-0004">4Fe-4S</keyword>
<evidence type="ECO:0000256" key="4">
    <source>
        <dbReference type="ARBA" id="ARBA00006605"/>
    </source>
</evidence>
<dbReference type="PANTHER" id="PTHR30013">
    <property type="entry name" value="NIFE / NIFESE HYDROGENASE SMALL SUBUNIT FAMILY MEMBER"/>
    <property type="match status" value="1"/>
</dbReference>
<dbReference type="InterPro" id="IPR027394">
    <property type="entry name" value="Cytochrome-c3_hydrogenase_C"/>
</dbReference>
<feature type="domain" description="NADH:ubiquinone oxidoreductase-like 20kDa subunit" evidence="13">
    <location>
        <begin position="64"/>
        <end position="239"/>
    </location>
</feature>
<dbReference type="Proteomes" id="UP000185744">
    <property type="component" value="Unassembled WGS sequence"/>
</dbReference>
<dbReference type="InterPro" id="IPR037148">
    <property type="entry name" value="NiFe-Hase_small_C_sf"/>
</dbReference>
<dbReference type="Pfam" id="PF14720">
    <property type="entry name" value="NiFe_hyd_SSU_C"/>
    <property type="match status" value="1"/>
</dbReference>
<dbReference type="InterPro" id="IPR019546">
    <property type="entry name" value="TAT_signal_bac_arc"/>
</dbReference>
<evidence type="ECO:0000313" key="15">
    <source>
        <dbReference type="EMBL" id="OKY77159.1"/>
    </source>
</evidence>
<evidence type="ECO:0000256" key="1">
    <source>
        <dbReference type="ARBA" id="ARBA00001927"/>
    </source>
</evidence>
<evidence type="ECO:0000259" key="14">
    <source>
        <dbReference type="Pfam" id="PF14720"/>
    </source>
</evidence>
<comment type="similarity">
    <text evidence="4">Belongs to the [NiFe]/[NiFeSe] hydrogenase small subunit family.</text>
</comment>